<dbReference type="Proteomes" id="UP000184170">
    <property type="component" value="Unassembled WGS sequence"/>
</dbReference>
<keyword evidence="2 5" id="KW-0808">Transferase</keyword>
<dbReference type="InterPro" id="IPR050559">
    <property type="entry name" value="P-Pant_transferase_sf"/>
</dbReference>
<dbReference type="SUPFAM" id="SSF56214">
    <property type="entry name" value="4'-phosphopantetheinyl transferase"/>
    <property type="match status" value="2"/>
</dbReference>
<name>A0A1M5B0J6_9GAMM</name>
<gene>
    <name evidence="5" type="ORF">SAMN04487965_2022</name>
</gene>
<evidence type="ECO:0000313" key="5">
    <source>
        <dbReference type="EMBL" id="SHF35692.1"/>
    </source>
</evidence>
<evidence type="ECO:0000256" key="2">
    <source>
        <dbReference type="ARBA" id="ARBA00022679"/>
    </source>
</evidence>
<comment type="similarity">
    <text evidence="1">Belongs to the P-Pant transferase superfamily. Gsp/Sfp/HetI/AcpT family.</text>
</comment>
<dbReference type="OrthoDB" id="9808281at2"/>
<dbReference type="Pfam" id="PF01648">
    <property type="entry name" value="ACPS"/>
    <property type="match status" value="1"/>
</dbReference>
<proteinExistence type="inferred from homology"/>
<dbReference type="PANTHER" id="PTHR12215">
    <property type="entry name" value="PHOSPHOPANTETHEINE TRANSFERASE"/>
    <property type="match status" value="1"/>
</dbReference>
<dbReference type="RefSeq" id="WP_073274216.1">
    <property type="nucleotide sequence ID" value="NZ_FQVA01000001.1"/>
</dbReference>
<sequence>MLQLVYSDFDRWQGNWRALARGWLSAQEQARLSRFGSAHRRDQFLAGRLLIRQLVADVFTCPPADIRLAATAPVRARRSDDSPLCFVSISHSAHSVAVALAAQPVGIDCERLARRRNWRGICSQYFAADEAAWLLRLPPEKAEAEFLRSWTAKEALSKCTGVDLGMTLTEGRLVRGVAHWSGRFARCRAWSGPLTDGLQVGLVCEGGPAGLRPDCRYWSGPDNTSGEKVIAFTPIPRRS</sequence>
<dbReference type="EMBL" id="FQVA01000001">
    <property type="protein sequence ID" value="SHF35692.1"/>
    <property type="molecule type" value="Genomic_DNA"/>
</dbReference>
<dbReference type="InterPro" id="IPR037143">
    <property type="entry name" value="4-PPantetheinyl_Trfase_dom_sf"/>
</dbReference>
<feature type="domain" description="4'-phosphopantetheinyl transferase N-terminal" evidence="4">
    <location>
        <begin position="21"/>
        <end position="99"/>
    </location>
</feature>
<dbReference type="Pfam" id="PF22624">
    <property type="entry name" value="AASDHPPT_N"/>
    <property type="match status" value="1"/>
</dbReference>
<evidence type="ECO:0000259" key="3">
    <source>
        <dbReference type="Pfam" id="PF01648"/>
    </source>
</evidence>
<reference evidence="6" key="1">
    <citation type="submission" date="2016-11" db="EMBL/GenBank/DDBJ databases">
        <authorList>
            <person name="Varghese N."/>
            <person name="Submissions S."/>
        </authorList>
    </citation>
    <scope>NUCLEOTIDE SEQUENCE [LARGE SCALE GENOMIC DNA]</scope>
    <source>
        <strain evidence="6">CGMCC 1.7063</strain>
    </source>
</reference>
<keyword evidence="6" id="KW-1185">Reference proteome</keyword>
<dbReference type="PANTHER" id="PTHR12215:SF10">
    <property type="entry name" value="L-AMINOADIPATE-SEMIALDEHYDE DEHYDROGENASE-PHOSPHOPANTETHEINYL TRANSFERASE"/>
    <property type="match status" value="1"/>
</dbReference>
<dbReference type="GO" id="GO:0019878">
    <property type="term" value="P:lysine biosynthetic process via aminoadipic acid"/>
    <property type="evidence" value="ECO:0007669"/>
    <property type="project" value="TreeGrafter"/>
</dbReference>
<dbReference type="GO" id="GO:0005829">
    <property type="term" value="C:cytosol"/>
    <property type="evidence" value="ECO:0007669"/>
    <property type="project" value="TreeGrafter"/>
</dbReference>
<dbReference type="Gene3D" id="3.90.470.20">
    <property type="entry name" value="4'-phosphopantetheinyl transferase domain"/>
    <property type="match status" value="2"/>
</dbReference>
<accession>A0A1M5B0J6</accession>
<dbReference type="InterPro" id="IPR008278">
    <property type="entry name" value="4-PPantetheinyl_Trfase_dom"/>
</dbReference>
<evidence type="ECO:0000256" key="1">
    <source>
        <dbReference type="ARBA" id="ARBA00010990"/>
    </source>
</evidence>
<feature type="domain" description="4'-phosphopantetheinyl transferase" evidence="3">
    <location>
        <begin position="104"/>
        <end position="166"/>
    </location>
</feature>
<dbReference type="GO" id="GO:0008897">
    <property type="term" value="F:holo-[acyl-carrier-protein] synthase activity"/>
    <property type="evidence" value="ECO:0007669"/>
    <property type="project" value="InterPro"/>
</dbReference>
<dbReference type="GO" id="GO:0000287">
    <property type="term" value="F:magnesium ion binding"/>
    <property type="evidence" value="ECO:0007669"/>
    <property type="project" value="InterPro"/>
</dbReference>
<protein>
    <submittedName>
        <fullName evidence="5">4'-phosphopantetheinyl transferase superfamily protein</fullName>
    </submittedName>
</protein>
<evidence type="ECO:0000259" key="4">
    <source>
        <dbReference type="Pfam" id="PF22624"/>
    </source>
</evidence>
<organism evidence="5 6">
    <name type="scientific">Microbulbifer donghaiensis</name>
    <dbReference type="NCBI Taxonomy" id="494016"/>
    <lineage>
        <taxon>Bacteria</taxon>
        <taxon>Pseudomonadati</taxon>
        <taxon>Pseudomonadota</taxon>
        <taxon>Gammaproteobacteria</taxon>
        <taxon>Cellvibrionales</taxon>
        <taxon>Microbulbiferaceae</taxon>
        <taxon>Microbulbifer</taxon>
    </lineage>
</organism>
<evidence type="ECO:0000313" key="6">
    <source>
        <dbReference type="Proteomes" id="UP000184170"/>
    </source>
</evidence>
<dbReference type="AlphaFoldDB" id="A0A1M5B0J6"/>
<dbReference type="STRING" id="494016.SAMN04487965_2022"/>
<dbReference type="InterPro" id="IPR055066">
    <property type="entry name" value="AASDHPPT_N"/>
</dbReference>